<sequence length="1570" mass="171476">MEASAAPCRLALGRRGYGASVPHAPVSFCDCSQLVLQEGGTILQRSQEIRWRKVNCCSSSGRPSLETKWFPRSSLTSCQALRHDSSLPRCLFPSAVSFTSRHSCSQTDQRRFAVATLPPGCPEETQHFSLTAFRSRVALRGRGIRETDVFLSPRFSSSTLPRQRTSSSLAPFSSSACSSSSSPHCFSASASLPLSAASASSPSSALSASLSASLSSSRASPPSSPSSRPPSSSSSLSFSMSSSWYGSSSVLRRSGFLPFSPWADLPLRPPQLSVSSCGLSRVSGVSFFRAFATGRRRRRAKRREERPRESRPSKRKQVEIERKVKNPFEFEKKRDGVELVKKGEIYFPENADAHKLTVLICALNKFGYATDRELLARYAERALALTPSLYPKHASLILNVLARHRFSDAALLEALGDTLSTRLRNANAQDLALIASAYGNLGFFHRRLLKRLSEEIPHKLPHFEPQHVVAVAHAFAKLEVQDELFFDDVAEQTLRFLEDFPPRPTALMANILGARVRYRNLGFWQELLQHAWHIREKLTAPEVIMVVHGASAVDAEVDEALLRLMTRSACEAFGSLSLAEKAQAINACSRLRFYDPRLFDCLTNWIWVSSEALESLEIPFITQVLHACGRLRHNDRKLVQPLCRRLHHLALTANSDSHREAERGNAHRETQKQSLSPQVIAVLLRALSRLGAGCTVLAEGGGSETAKVLRLSPFSPIRTCTVSPANVVSAVDPSSMFGGQKSTAEVEPMSHEDARLRNELVAFLTHEVSRQLPAFTPQGLCESLDALSALGVDNAVLFYRISQELGGKRLWPLLSAPSWLSILRAFYRRGPKGEVPLVRRCLTRLRESIATMSADECRATRQVLEKMCLDLAASETLLPTATPGASAGGSREVRPAERVPVSPHHMQTAVGDEPGKEVEDSSASTSASEGRAEGDDASRSNANGVGGAREPSQDTSGSRGGTRGGTEASTQHVQRLLLEGRRDHRLRQLRSLAAAVDSRLQVVNPFSSSPEGKRSSANSLSPLSPRRDAELRGRGHPSKRMHAAAHADRSWGSAGPAMATAKAVEAEEAAAMSLFSRPSGEVFLRDSGDEGYNAVERGAGNKCVVDSRGQDEAQESKRERGRLAIGRRRRPAKTEQSLSDFDDDSREQGWPSVMGDQHTCTQQSPQNLQELHPREMFRFTGRSGPLDGGDARADSGERSSTRITARSRPGDSLDDIVSRLQENERVCAGIEASPFARQSERTPLMECREDGLRARPSRGSEGEKAGKKEPARLTLKELLRGAHCEAGDLKADWNALNDVDGLVELQKREKENQVGEGAWGGRTARREDASGCAGPAAAMVEADCVPRTNGRRKRRRGATSSEPKREALGALRPGQAQNVAELQEQWEKLYLKPERRLGPLAATDRMPILPFSLSNEHRRVNDRDDVWADGSAETPEAFCSSGSSPDRRGPDAPRLGNTGCATFLEDAASSKNLEKRGQWNVDGTGLIIRNNQIQGKAAREGGFEVGYEDLSDLLEGGVSATVGTHDGRQWRIKTAEKCGVRGGNESAPMGGEELFPRESGGRKSRKRNVG</sequence>
<dbReference type="GO" id="GO:0044528">
    <property type="term" value="P:regulation of mitochondrial mRNA stability"/>
    <property type="evidence" value="ECO:0007669"/>
    <property type="project" value="TreeGrafter"/>
</dbReference>
<feature type="region of interest" description="Disordered" evidence="1">
    <location>
        <begin position="1539"/>
        <end position="1570"/>
    </location>
</feature>
<feature type="region of interest" description="Disordered" evidence="1">
    <location>
        <begin position="298"/>
        <end position="318"/>
    </location>
</feature>
<feature type="region of interest" description="Disordered" evidence="1">
    <location>
        <begin position="1103"/>
        <end position="1213"/>
    </location>
</feature>
<dbReference type="PANTHER" id="PTHR21228">
    <property type="entry name" value="FAST LEU-RICH DOMAIN-CONTAINING"/>
    <property type="match status" value="1"/>
</dbReference>
<feature type="compositionally biased region" description="Basic residues" evidence="1">
    <location>
        <begin position="1034"/>
        <end position="1043"/>
    </location>
</feature>
<dbReference type="Proteomes" id="UP000028837">
    <property type="component" value="Unassembled WGS sequence"/>
</dbReference>
<protein>
    <recommendedName>
        <fullName evidence="2">RNA-editing substrate-binding complex 6 protein domain-containing protein</fullName>
    </recommendedName>
</protein>
<feature type="compositionally biased region" description="Basic and acidic residues" evidence="1">
    <location>
        <begin position="302"/>
        <end position="318"/>
    </location>
</feature>
<dbReference type="GO" id="GO:0005759">
    <property type="term" value="C:mitochondrial matrix"/>
    <property type="evidence" value="ECO:0007669"/>
    <property type="project" value="TreeGrafter"/>
</dbReference>
<feature type="region of interest" description="Disordered" evidence="1">
    <location>
        <begin position="1345"/>
        <end position="1375"/>
    </location>
</feature>
<feature type="compositionally biased region" description="Basic and acidic residues" evidence="1">
    <location>
        <begin position="656"/>
        <end position="671"/>
    </location>
</feature>
<feature type="compositionally biased region" description="Polar residues" evidence="1">
    <location>
        <begin position="1004"/>
        <end position="1022"/>
    </location>
</feature>
<feature type="region of interest" description="Disordered" evidence="1">
    <location>
        <begin position="1004"/>
        <end position="1054"/>
    </location>
</feature>
<feature type="compositionally biased region" description="Basic and acidic residues" evidence="1">
    <location>
        <begin position="1108"/>
        <end position="1122"/>
    </location>
</feature>
<proteinExistence type="predicted"/>
<feature type="compositionally biased region" description="Polar residues" evidence="1">
    <location>
        <begin position="1158"/>
        <end position="1169"/>
    </location>
</feature>
<feature type="region of interest" description="Disordered" evidence="1">
    <location>
        <begin position="1433"/>
        <end position="1457"/>
    </location>
</feature>
<dbReference type="GO" id="GO:0035770">
    <property type="term" value="C:ribonucleoprotein granule"/>
    <property type="evidence" value="ECO:0007669"/>
    <property type="project" value="TreeGrafter"/>
</dbReference>
<dbReference type="GO" id="GO:0003723">
    <property type="term" value="F:RNA binding"/>
    <property type="evidence" value="ECO:0007669"/>
    <property type="project" value="TreeGrafter"/>
</dbReference>
<feature type="compositionally biased region" description="Basic and acidic residues" evidence="1">
    <location>
        <begin position="1189"/>
        <end position="1200"/>
    </location>
</feature>
<dbReference type="VEuPathDB" id="ToxoDB:TGDOM2_254810"/>
<evidence type="ECO:0000259" key="2">
    <source>
        <dbReference type="Pfam" id="PF26188"/>
    </source>
</evidence>
<feature type="region of interest" description="Disordered" evidence="1">
    <location>
        <begin position="879"/>
        <end position="971"/>
    </location>
</feature>
<dbReference type="InterPro" id="IPR050870">
    <property type="entry name" value="FAST_kinase"/>
</dbReference>
<feature type="region of interest" description="Disordered" evidence="1">
    <location>
        <begin position="654"/>
        <end position="673"/>
    </location>
</feature>
<dbReference type="GO" id="GO:0000963">
    <property type="term" value="P:mitochondrial RNA processing"/>
    <property type="evidence" value="ECO:0007669"/>
    <property type="project" value="TreeGrafter"/>
</dbReference>
<dbReference type="Pfam" id="PF26188">
    <property type="entry name" value="RESC6"/>
    <property type="match status" value="1"/>
</dbReference>
<organism evidence="3 4">
    <name type="scientific">Toxoplasma gondii GAB2-2007-GAL-DOM2</name>
    <dbReference type="NCBI Taxonomy" id="1130820"/>
    <lineage>
        <taxon>Eukaryota</taxon>
        <taxon>Sar</taxon>
        <taxon>Alveolata</taxon>
        <taxon>Apicomplexa</taxon>
        <taxon>Conoidasida</taxon>
        <taxon>Coccidia</taxon>
        <taxon>Eucoccidiorida</taxon>
        <taxon>Eimeriorina</taxon>
        <taxon>Sarcocystidae</taxon>
        <taxon>Toxoplasma</taxon>
    </lineage>
</organism>
<comment type="caution">
    <text evidence="3">The sequence shown here is derived from an EMBL/GenBank/DDBJ whole genome shotgun (WGS) entry which is preliminary data.</text>
</comment>
<feature type="region of interest" description="Disordered" evidence="1">
    <location>
        <begin position="216"/>
        <end position="235"/>
    </location>
</feature>
<dbReference type="InterPro" id="IPR058917">
    <property type="entry name" value="RESC6_dom"/>
</dbReference>
<dbReference type="EMBL" id="AHZU02001173">
    <property type="protein sequence ID" value="KFG35397.1"/>
    <property type="molecule type" value="Genomic_DNA"/>
</dbReference>
<evidence type="ECO:0000313" key="4">
    <source>
        <dbReference type="Proteomes" id="UP000028837"/>
    </source>
</evidence>
<accession>A0A086JTC9</accession>
<dbReference type="PANTHER" id="PTHR21228:SF40">
    <property type="entry name" value="LD45607P"/>
    <property type="match status" value="1"/>
</dbReference>
<gene>
    <name evidence="3" type="ORF">TGDOM2_254810</name>
</gene>
<name>A0A086JTC9_TOXGO</name>
<dbReference type="OrthoDB" id="430737at2759"/>
<reference evidence="3 4" key="1">
    <citation type="submission" date="2014-02" db="EMBL/GenBank/DDBJ databases">
        <authorList>
            <person name="Sibley D."/>
            <person name="Venepally P."/>
            <person name="Karamycheva S."/>
            <person name="Hadjithomas M."/>
            <person name="Khan A."/>
            <person name="Brunk B."/>
            <person name="Roos D."/>
            <person name="Caler E."/>
            <person name="Lorenzi H."/>
        </authorList>
    </citation>
    <scope>NUCLEOTIDE SEQUENCE [LARGE SCALE GENOMIC DNA]</scope>
    <source>
        <strain evidence="3 4">GAB2-2007-GAL-DOM2</strain>
    </source>
</reference>
<feature type="domain" description="RNA-editing substrate-binding complex 6 protein" evidence="2">
    <location>
        <begin position="427"/>
        <end position="604"/>
    </location>
</feature>
<evidence type="ECO:0000313" key="3">
    <source>
        <dbReference type="EMBL" id="KFG35397.1"/>
    </source>
</evidence>
<evidence type="ECO:0000256" key="1">
    <source>
        <dbReference type="SAM" id="MobiDB-lite"/>
    </source>
</evidence>